<feature type="chain" id="PRO_5040331382" description="Yeast cell wall synthesis Kre9/Knh1-like N-terminal domain-containing protein" evidence="3">
    <location>
        <begin position="25"/>
        <end position="264"/>
    </location>
</feature>
<feature type="signal peptide" evidence="3">
    <location>
        <begin position="1"/>
        <end position="24"/>
    </location>
</feature>
<dbReference type="PANTHER" id="PTHR28154">
    <property type="entry name" value="CELL WALL SYNTHESIS PROTEIN KNH1-RELATED"/>
    <property type="match status" value="1"/>
</dbReference>
<feature type="domain" description="Yeast cell wall synthesis Kre9/Knh1-like N-terminal" evidence="4">
    <location>
        <begin position="30"/>
        <end position="129"/>
    </location>
</feature>
<name>A0A9P3PR17_LYOSH</name>
<dbReference type="InterPro" id="IPR045328">
    <property type="entry name" value="Kre9/Knh1"/>
</dbReference>
<evidence type="ECO:0000256" key="2">
    <source>
        <dbReference type="SAM" id="MobiDB-lite"/>
    </source>
</evidence>
<dbReference type="Proteomes" id="UP001063166">
    <property type="component" value="Unassembled WGS sequence"/>
</dbReference>
<reference evidence="5" key="1">
    <citation type="submission" date="2022-07" db="EMBL/GenBank/DDBJ databases">
        <title>The genome of Lyophyllum shimeji provides insight into the initial evolution of ectomycorrhizal fungal genome.</title>
        <authorList>
            <person name="Kobayashi Y."/>
            <person name="Shibata T."/>
            <person name="Hirakawa H."/>
            <person name="Shigenobu S."/>
            <person name="Nishiyama T."/>
            <person name="Yamada A."/>
            <person name="Hasebe M."/>
            <person name="Kawaguchi M."/>
        </authorList>
    </citation>
    <scope>NUCLEOTIDE SEQUENCE</scope>
    <source>
        <strain evidence="5">AT787</strain>
    </source>
</reference>
<feature type="compositionally biased region" description="Polar residues" evidence="2">
    <location>
        <begin position="161"/>
        <end position="174"/>
    </location>
</feature>
<dbReference type="AlphaFoldDB" id="A0A9P3PR17"/>
<dbReference type="OrthoDB" id="2432613at2759"/>
<evidence type="ECO:0000313" key="6">
    <source>
        <dbReference type="Proteomes" id="UP001063166"/>
    </source>
</evidence>
<dbReference type="GO" id="GO:0006078">
    <property type="term" value="P:(1-&gt;6)-beta-D-glucan biosynthetic process"/>
    <property type="evidence" value="ECO:0007669"/>
    <property type="project" value="InterPro"/>
</dbReference>
<dbReference type="PANTHER" id="PTHR28154:SF1">
    <property type="entry name" value="CELL WALL SYNTHESIS PROTEIN KNH1-RELATED"/>
    <property type="match status" value="1"/>
</dbReference>
<keyword evidence="1 3" id="KW-0732">Signal</keyword>
<evidence type="ECO:0000259" key="4">
    <source>
        <dbReference type="Pfam" id="PF10342"/>
    </source>
</evidence>
<evidence type="ECO:0000256" key="3">
    <source>
        <dbReference type="SAM" id="SignalP"/>
    </source>
</evidence>
<feature type="compositionally biased region" description="Low complexity" evidence="2">
    <location>
        <begin position="175"/>
        <end position="197"/>
    </location>
</feature>
<evidence type="ECO:0000256" key="1">
    <source>
        <dbReference type="ARBA" id="ARBA00022729"/>
    </source>
</evidence>
<feature type="compositionally biased region" description="Polar residues" evidence="2">
    <location>
        <begin position="198"/>
        <end position="208"/>
    </location>
</feature>
<feature type="region of interest" description="Disordered" evidence="2">
    <location>
        <begin position="138"/>
        <end position="240"/>
    </location>
</feature>
<dbReference type="EMBL" id="BRPK01000007">
    <property type="protein sequence ID" value="GLB39812.1"/>
    <property type="molecule type" value="Genomic_DNA"/>
</dbReference>
<protein>
    <recommendedName>
        <fullName evidence="4">Yeast cell wall synthesis Kre9/Knh1-like N-terminal domain-containing protein</fullName>
    </recommendedName>
</protein>
<dbReference type="Pfam" id="PF10342">
    <property type="entry name" value="Kre9_KNH"/>
    <property type="match status" value="1"/>
</dbReference>
<evidence type="ECO:0000313" key="5">
    <source>
        <dbReference type="EMBL" id="GLB39812.1"/>
    </source>
</evidence>
<dbReference type="GO" id="GO:0042546">
    <property type="term" value="P:cell wall biogenesis"/>
    <property type="evidence" value="ECO:0007669"/>
    <property type="project" value="InterPro"/>
</dbReference>
<keyword evidence="6" id="KW-1185">Reference proteome</keyword>
<comment type="caution">
    <text evidence="5">The sequence shown here is derived from an EMBL/GenBank/DDBJ whole genome shotgun (WGS) entry which is preliminary data.</text>
</comment>
<proteinExistence type="predicted"/>
<sequence>MMYSRTPALVLAFWILNLALLVDAGVYVLKPAAGSKCHGGQTCTIEWLDDGIVPLLSAAGVCTFGLYHGKQKLVQAIAPADVSKTHSVTFKPAPAAGPNSNAYYIGIISTTFKDNSSTPYIAFSPFFSIDQMTGSFDNPLPEATSSIPIPSSLTPSPSESGAANSHSTTKLSTITVGTLSTSLPPLPTPTNTGPATTRSVPLSSTPFVSSSASQTRLSTSVLSSTTPTGTRSASPLTNGVRRHRLSTPALMAFALLSPLLLSVF</sequence>
<accession>A0A9P3PR17</accession>
<dbReference type="InterPro" id="IPR018466">
    <property type="entry name" value="Kre9/Knh1-like_N"/>
</dbReference>
<feature type="compositionally biased region" description="Low complexity" evidence="2">
    <location>
        <begin position="144"/>
        <end position="160"/>
    </location>
</feature>
<gene>
    <name evidence="5" type="ORF">LshimejAT787_0703220</name>
</gene>
<organism evidence="5 6">
    <name type="scientific">Lyophyllum shimeji</name>
    <name type="common">Hon-shimeji</name>
    <name type="synonym">Tricholoma shimeji</name>
    <dbReference type="NCBI Taxonomy" id="47721"/>
    <lineage>
        <taxon>Eukaryota</taxon>
        <taxon>Fungi</taxon>
        <taxon>Dikarya</taxon>
        <taxon>Basidiomycota</taxon>
        <taxon>Agaricomycotina</taxon>
        <taxon>Agaricomycetes</taxon>
        <taxon>Agaricomycetidae</taxon>
        <taxon>Agaricales</taxon>
        <taxon>Tricholomatineae</taxon>
        <taxon>Lyophyllaceae</taxon>
        <taxon>Lyophyllum</taxon>
    </lineage>
</organism>
<feature type="compositionally biased region" description="Low complexity" evidence="2">
    <location>
        <begin position="209"/>
        <end position="230"/>
    </location>
</feature>